<dbReference type="KEGG" id="cja:CJA_1527"/>
<dbReference type="RefSeq" id="WP_012487157.1">
    <property type="nucleotide sequence ID" value="NC_010995.1"/>
</dbReference>
<dbReference type="OrthoDB" id="6378821at2"/>
<accession>B3PE23</accession>
<dbReference type="HOGENOM" id="CLU_684902_0_0_6"/>
<protein>
    <submittedName>
        <fullName evidence="1">Uncharacterized protein</fullName>
    </submittedName>
</protein>
<dbReference type="AlphaFoldDB" id="B3PE23"/>
<reference evidence="1 2" key="1">
    <citation type="journal article" date="2008" name="J. Bacteriol.">
        <title>Insights into plant cell wall degradation from the genome sequence of the soil bacterium Cellvibrio japonicus.</title>
        <authorList>
            <person name="Deboy R.T."/>
            <person name="Mongodin E.F."/>
            <person name="Fouts D.E."/>
            <person name="Tailford L.E."/>
            <person name="Khouri H."/>
            <person name="Emerson J.B."/>
            <person name="Mohamoud Y."/>
            <person name="Watkins K."/>
            <person name="Henrissat B."/>
            <person name="Gilbert H.J."/>
            <person name="Nelson K.E."/>
        </authorList>
    </citation>
    <scope>NUCLEOTIDE SEQUENCE [LARGE SCALE GENOMIC DNA]</scope>
    <source>
        <strain evidence="1 2">Ueda107</strain>
    </source>
</reference>
<name>B3PE23_CELJU</name>
<dbReference type="eggNOG" id="ENOG5033N4Z">
    <property type="taxonomic scope" value="Bacteria"/>
</dbReference>
<proteinExistence type="predicted"/>
<sequence>MVKQPKDYFEAITGINAPWSVQDVAIDEKNNIIQLELNYASEKPRFSFLSKSNDIDQQWQEIEAPKRWIYGSFGNYICYISSHVVDKNTPTKGISRDSLLKPHFMGDNNRPYTHQLRQQVAMAYMRGLSANTIASLYQLELALIQNIITDIEDTPEQYRLASCLPTEVDSIWERIITDKFHLKTQLFSLKLLLSKLKLTIHERDGMQKLPEAVTELRKFFIAHINAMDGECTQICGFSPKKQLAEERRNAATKLVLPALKNSIWLKLLTGKIDLKSSNMSLNLFLVRLRHAFQQAADNQSRLLTLNSLREFFKKNARALKPELVLINKLMNAPEEAQFTLPNEQHDIWKRILKDDSFIPSSYMAYKLLLSNLRSQLLMNPDPVVELNAARKIREFIQHNQRFMQQELRMVLHNSYAG</sequence>
<gene>
    <name evidence="1" type="ordered locus">CJA_1527</name>
</gene>
<dbReference type="Proteomes" id="UP000001036">
    <property type="component" value="Chromosome"/>
</dbReference>
<evidence type="ECO:0000313" key="1">
    <source>
        <dbReference type="EMBL" id="ACE86364.1"/>
    </source>
</evidence>
<evidence type="ECO:0000313" key="2">
    <source>
        <dbReference type="Proteomes" id="UP000001036"/>
    </source>
</evidence>
<organism evidence="1 2">
    <name type="scientific">Cellvibrio japonicus (strain Ueda107)</name>
    <name type="common">Pseudomonas fluorescens subsp. cellulosa</name>
    <dbReference type="NCBI Taxonomy" id="498211"/>
    <lineage>
        <taxon>Bacteria</taxon>
        <taxon>Pseudomonadati</taxon>
        <taxon>Pseudomonadota</taxon>
        <taxon>Gammaproteobacteria</taxon>
        <taxon>Cellvibrionales</taxon>
        <taxon>Cellvibrionaceae</taxon>
        <taxon>Cellvibrio</taxon>
    </lineage>
</organism>
<dbReference type="EMBL" id="CP000934">
    <property type="protein sequence ID" value="ACE86364.1"/>
    <property type="molecule type" value="Genomic_DNA"/>
</dbReference>
<keyword evidence="2" id="KW-1185">Reference proteome</keyword>